<protein>
    <recommendedName>
        <fullName evidence="3">Bacteriocin</fullName>
    </recommendedName>
</protein>
<keyword evidence="2" id="KW-1185">Reference proteome</keyword>
<comment type="caution">
    <text evidence="1">The sequence shown here is derived from an EMBL/GenBank/DDBJ whole genome shotgun (WGS) entry which is preliminary data.</text>
</comment>
<dbReference type="AlphaFoldDB" id="A0A1Y2SS18"/>
<evidence type="ECO:0008006" key="3">
    <source>
        <dbReference type="Google" id="ProtNLM"/>
    </source>
</evidence>
<dbReference type="Proteomes" id="UP000194204">
    <property type="component" value="Unassembled WGS sequence"/>
</dbReference>
<evidence type="ECO:0000313" key="1">
    <source>
        <dbReference type="EMBL" id="OTA21938.1"/>
    </source>
</evidence>
<dbReference type="RefSeq" id="WP_086111067.1">
    <property type="nucleotide sequence ID" value="NZ_CAWNHF010000001.1"/>
</dbReference>
<sequence>MKELNQVELEQISGAGFWGDLCKGLVSGVESILESVATGLHNAHIISDDVYNGAEKVIHAGAKQLDNVIDKSGL</sequence>
<dbReference type="OrthoDB" id="6445801at2"/>
<reference evidence="1 2" key="1">
    <citation type="submission" date="2017-01" db="EMBL/GenBank/DDBJ databases">
        <title>Deconstructing symbiosis and pathogenesis requirements using a combined genomic-metabolomic approach.</title>
        <authorList>
            <person name="Tobias N.J."/>
            <person name="Wolff H."/>
            <person name="Djahanschiri B."/>
            <person name="Ebersberger I."/>
            <person name="Bode H.B."/>
        </authorList>
    </citation>
    <scope>NUCLEOTIDE SEQUENCE [LARGE SCALE GENOMIC DNA]</scope>
    <source>
        <strain evidence="1 2">DSM 4764</strain>
    </source>
</reference>
<organism evidence="1 2">
    <name type="scientific">Xenorhabdus beddingii</name>
    <dbReference type="NCBI Taxonomy" id="40578"/>
    <lineage>
        <taxon>Bacteria</taxon>
        <taxon>Pseudomonadati</taxon>
        <taxon>Pseudomonadota</taxon>
        <taxon>Gammaproteobacteria</taxon>
        <taxon>Enterobacterales</taxon>
        <taxon>Morganellaceae</taxon>
        <taxon>Xenorhabdus</taxon>
    </lineage>
</organism>
<name>A0A1Y2SS18_9GAMM</name>
<accession>A0A1Y2SS18</accession>
<gene>
    <name evidence="1" type="ORF">Xbed_00187</name>
</gene>
<proteinExistence type="predicted"/>
<evidence type="ECO:0000313" key="2">
    <source>
        <dbReference type="Proteomes" id="UP000194204"/>
    </source>
</evidence>
<dbReference type="EMBL" id="MUBK01000001">
    <property type="protein sequence ID" value="OTA21938.1"/>
    <property type="molecule type" value="Genomic_DNA"/>
</dbReference>